<accession>A0A5B7EQF6</accession>
<protein>
    <submittedName>
        <fullName evidence="2">Uncharacterized protein</fullName>
    </submittedName>
</protein>
<name>A0A5B7EQF6_PORTR</name>
<evidence type="ECO:0000256" key="1">
    <source>
        <dbReference type="SAM" id="MobiDB-lite"/>
    </source>
</evidence>
<dbReference type="Proteomes" id="UP000324222">
    <property type="component" value="Unassembled WGS sequence"/>
</dbReference>
<sequence length="94" mass="10126">MDASSIITQASRDEEQLNTFPPPDRGEAQVQGPIFCGCRGRGGDCSGGRVTLEARGPPQGAEMRWCVLERVARGVRCRRRCGGRAFSGDLMIAS</sequence>
<gene>
    <name evidence="2" type="ORF">E2C01_028791</name>
</gene>
<comment type="caution">
    <text evidence="2">The sequence shown here is derived from an EMBL/GenBank/DDBJ whole genome shotgun (WGS) entry which is preliminary data.</text>
</comment>
<organism evidence="2 3">
    <name type="scientific">Portunus trituberculatus</name>
    <name type="common">Swimming crab</name>
    <name type="synonym">Neptunus trituberculatus</name>
    <dbReference type="NCBI Taxonomy" id="210409"/>
    <lineage>
        <taxon>Eukaryota</taxon>
        <taxon>Metazoa</taxon>
        <taxon>Ecdysozoa</taxon>
        <taxon>Arthropoda</taxon>
        <taxon>Crustacea</taxon>
        <taxon>Multicrustacea</taxon>
        <taxon>Malacostraca</taxon>
        <taxon>Eumalacostraca</taxon>
        <taxon>Eucarida</taxon>
        <taxon>Decapoda</taxon>
        <taxon>Pleocyemata</taxon>
        <taxon>Brachyura</taxon>
        <taxon>Eubrachyura</taxon>
        <taxon>Portunoidea</taxon>
        <taxon>Portunidae</taxon>
        <taxon>Portuninae</taxon>
        <taxon>Portunus</taxon>
    </lineage>
</organism>
<evidence type="ECO:0000313" key="3">
    <source>
        <dbReference type="Proteomes" id="UP000324222"/>
    </source>
</evidence>
<feature type="compositionally biased region" description="Polar residues" evidence="1">
    <location>
        <begin position="1"/>
        <end position="10"/>
    </location>
</feature>
<dbReference type="EMBL" id="VSRR010003260">
    <property type="protein sequence ID" value="MPC35369.1"/>
    <property type="molecule type" value="Genomic_DNA"/>
</dbReference>
<dbReference type="AlphaFoldDB" id="A0A5B7EQF6"/>
<keyword evidence="3" id="KW-1185">Reference proteome</keyword>
<feature type="region of interest" description="Disordered" evidence="1">
    <location>
        <begin position="1"/>
        <end position="29"/>
    </location>
</feature>
<proteinExistence type="predicted"/>
<evidence type="ECO:0000313" key="2">
    <source>
        <dbReference type="EMBL" id="MPC35369.1"/>
    </source>
</evidence>
<reference evidence="2 3" key="1">
    <citation type="submission" date="2019-05" db="EMBL/GenBank/DDBJ databases">
        <title>Another draft genome of Portunus trituberculatus and its Hox gene families provides insights of decapod evolution.</title>
        <authorList>
            <person name="Jeong J.-H."/>
            <person name="Song I."/>
            <person name="Kim S."/>
            <person name="Choi T."/>
            <person name="Kim D."/>
            <person name="Ryu S."/>
            <person name="Kim W."/>
        </authorList>
    </citation>
    <scope>NUCLEOTIDE SEQUENCE [LARGE SCALE GENOMIC DNA]</scope>
    <source>
        <tissue evidence="2">Muscle</tissue>
    </source>
</reference>